<dbReference type="InterPro" id="IPR036282">
    <property type="entry name" value="Glutathione-S-Trfase_C_sf"/>
</dbReference>
<dbReference type="EMBL" id="JBEQCT010000001">
    <property type="protein sequence ID" value="MFM2484314.1"/>
    <property type="molecule type" value="Genomic_DNA"/>
</dbReference>
<dbReference type="SUPFAM" id="SSF47616">
    <property type="entry name" value="GST C-terminal domain-like"/>
    <property type="match status" value="1"/>
</dbReference>
<proteinExistence type="predicted"/>
<dbReference type="InterPro" id="IPR040079">
    <property type="entry name" value="Glutathione_S-Trfase"/>
</dbReference>
<dbReference type="SFLD" id="SFLDS00019">
    <property type="entry name" value="Glutathione_Transferase_(cytos"/>
    <property type="match status" value="1"/>
</dbReference>
<evidence type="ECO:0000313" key="4">
    <source>
        <dbReference type="Proteomes" id="UP001629953"/>
    </source>
</evidence>
<feature type="domain" description="GST C-terminal" evidence="2">
    <location>
        <begin position="109"/>
        <end position="237"/>
    </location>
</feature>
<dbReference type="Pfam" id="PF02798">
    <property type="entry name" value="GST_N"/>
    <property type="match status" value="1"/>
</dbReference>
<dbReference type="Gene3D" id="1.20.1050.10">
    <property type="match status" value="1"/>
</dbReference>
<comment type="caution">
    <text evidence="3">The sequence shown here is derived from an EMBL/GenBank/DDBJ whole genome shotgun (WGS) entry which is preliminary data.</text>
</comment>
<reference evidence="3 4" key="1">
    <citation type="journal article" date="2013" name="Int. J. Syst. Evol. Microbiol.">
        <title>Celerinatantimonas yamalensis sp. nov., a cold-adapted diazotrophic bacterium from a cold permafrost brine.</title>
        <authorList>
            <person name="Shcherbakova V."/>
            <person name="Chuvilskaya N."/>
            <person name="Rivkina E."/>
            <person name="Demidov N."/>
            <person name="Uchaeva V."/>
            <person name="Suetin S."/>
            <person name="Suzina N."/>
            <person name="Gilichinsky D."/>
        </authorList>
    </citation>
    <scope>NUCLEOTIDE SEQUENCE [LARGE SCALE GENOMIC DNA]</scope>
    <source>
        <strain evidence="3 4">C7</strain>
    </source>
</reference>
<dbReference type="CDD" id="cd03047">
    <property type="entry name" value="GST_N_2"/>
    <property type="match status" value="1"/>
</dbReference>
<dbReference type="PROSITE" id="PS50405">
    <property type="entry name" value="GST_CTER"/>
    <property type="match status" value="1"/>
</dbReference>
<gene>
    <name evidence="3" type="ORF">ABUE30_04400</name>
</gene>
<dbReference type="Proteomes" id="UP001629953">
    <property type="component" value="Unassembled WGS sequence"/>
</dbReference>
<dbReference type="SUPFAM" id="SSF52833">
    <property type="entry name" value="Thioredoxin-like"/>
    <property type="match status" value="1"/>
</dbReference>
<dbReference type="InterPro" id="IPR004045">
    <property type="entry name" value="Glutathione_S-Trfase_N"/>
</dbReference>
<protein>
    <submittedName>
        <fullName evidence="3">Glutathione S-transferase family protein</fullName>
    </submittedName>
</protein>
<evidence type="ECO:0000313" key="3">
    <source>
        <dbReference type="EMBL" id="MFM2484314.1"/>
    </source>
</evidence>
<dbReference type="Pfam" id="PF13410">
    <property type="entry name" value="GST_C_2"/>
    <property type="match status" value="1"/>
</dbReference>
<dbReference type="SFLD" id="SFLDG01150">
    <property type="entry name" value="Main.1:_Beta-like"/>
    <property type="match status" value="1"/>
</dbReference>
<dbReference type="PANTHER" id="PTHR44051">
    <property type="entry name" value="GLUTATHIONE S-TRANSFERASE-RELATED"/>
    <property type="match status" value="1"/>
</dbReference>
<feature type="domain" description="GST N-terminal" evidence="1">
    <location>
        <begin position="23"/>
        <end position="104"/>
    </location>
</feature>
<sequence length="237" mass="27665">MSSDVFQPISQHVKYERLQKEVSPLKLYGRITSFNVQKILWFLEELQIPYEHVEVGGRFGGLDTEQFKMLNPMQKVPVLIDNNQAIWESHTILRYLAASYGGLDWYVDNAYTRSLYERWQDWSQVTFQPAFMGVFWNYYRMPPSKRNMEAVNRELDKCQQCIGLIEQALAKSEFLAGTSITLADICVGGVFYRLTTQGLEIELPAHVSTWFEALKTRPGYKKWIMSDFTDLQGREDF</sequence>
<dbReference type="InterPro" id="IPR036249">
    <property type="entry name" value="Thioredoxin-like_sf"/>
</dbReference>
<dbReference type="PANTHER" id="PTHR44051:SF19">
    <property type="entry name" value="DISULFIDE-BOND OXIDOREDUCTASE YFCG"/>
    <property type="match status" value="1"/>
</dbReference>
<dbReference type="RefSeq" id="WP_408622447.1">
    <property type="nucleotide sequence ID" value="NZ_JBEQCT010000001.1"/>
</dbReference>
<keyword evidence="4" id="KW-1185">Reference proteome</keyword>
<organism evidence="3 4">
    <name type="scientific">Celerinatantimonas yamalensis</name>
    <dbReference type="NCBI Taxonomy" id="559956"/>
    <lineage>
        <taxon>Bacteria</taxon>
        <taxon>Pseudomonadati</taxon>
        <taxon>Pseudomonadota</taxon>
        <taxon>Gammaproteobacteria</taxon>
        <taxon>Celerinatantimonadaceae</taxon>
        <taxon>Celerinatantimonas</taxon>
    </lineage>
</organism>
<dbReference type="InterPro" id="IPR010987">
    <property type="entry name" value="Glutathione-S-Trfase_C-like"/>
</dbReference>
<dbReference type="PROSITE" id="PS50404">
    <property type="entry name" value="GST_NTER"/>
    <property type="match status" value="1"/>
</dbReference>
<dbReference type="Gene3D" id="3.40.30.10">
    <property type="entry name" value="Glutaredoxin"/>
    <property type="match status" value="1"/>
</dbReference>
<dbReference type="SFLD" id="SFLDG00358">
    <property type="entry name" value="Main_(cytGST)"/>
    <property type="match status" value="1"/>
</dbReference>
<name>A0ABW9G4K0_9GAMM</name>
<evidence type="ECO:0000259" key="1">
    <source>
        <dbReference type="PROSITE" id="PS50404"/>
    </source>
</evidence>
<accession>A0ABW9G4K0</accession>
<evidence type="ECO:0000259" key="2">
    <source>
        <dbReference type="PROSITE" id="PS50405"/>
    </source>
</evidence>